<accession>A0ABY5UVM9</accession>
<keyword evidence="6 7" id="KW-0472">Membrane</keyword>
<dbReference type="GO" id="GO:0005524">
    <property type="term" value="F:ATP binding"/>
    <property type="evidence" value="ECO:0007669"/>
    <property type="project" value="UniProtKB-KW"/>
</dbReference>
<dbReference type="PROSITE" id="PS00211">
    <property type="entry name" value="ABC_TRANSPORTER_1"/>
    <property type="match status" value="1"/>
</dbReference>
<dbReference type="CDD" id="cd03251">
    <property type="entry name" value="ABCC_MsbA"/>
    <property type="match status" value="1"/>
</dbReference>
<keyword evidence="3" id="KW-0547">Nucleotide-binding</keyword>
<dbReference type="EMBL" id="CP102294">
    <property type="protein sequence ID" value="UWN56187.1"/>
    <property type="molecule type" value="Genomic_DNA"/>
</dbReference>
<dbReference type="Pfam" id="PF00005">
    <property type="entry name" value="ABC_tran"/>
    <property type="match status" value="1"/>
</dbReference>
<dbReference type="InterPro" id="IPR003593">
    <property type="entry name" value="AAA+_ATPase"/>
</dbReference>
<evidence type="ECO:0000259" key="9">
    <source>
        <dbReference type="PROSITE" id="PS50929"/>
    </source>
</evidence>
<dbReference type="PANTHER" id="PTHR43394">
    <property type="entry name" value="ATP-DEPENDENT PERMEASE MDL1, MITOCHONDRIAL"/>
    <property type="match status" value="1"/>
</dbReference>
<evidence type="ECO:0000313" key="11">
    <source>
        <dbReference type="Proteomes" id="UP001059295"/>
    </source>
</evidence>
<evidence type="ECO:0000256" key="5">
    <source>
        <dbReference type="ARBA" id="ARBA00022989"/>
    </source>
</evidence>
<evidence type="ECO:0000256" key="2">
    <source>
        <dbReference type="ARBA" id="ARBA00022692"/>
    </source>
</evidence>
<reference evidence="10" key="1">
    <citation type="journal article" date="2022" name="Cell">
        <title>Design, construction, and in vivo augmentation of a complex gut microbiome.</title>
        <authorList>
            <person name="Cheng A.G."/>
            <person name="Ho P.Y."/>
            <person name="Aranda-Diaz A."/>
            <person name="Jain S."/>
            <person name="Yu F.B."/>
            <person name="Meng X."/>
            <person name="Wang M."/>
            <person name="Iakiviak M."/>
            <person name="Nagashima K."/>
            <person name="Zhao A."/>
            <person name="Murugkar P."/>
            <person name="Patil A."/>
            <person name="Atabakhsh K."/>
            <person name="Weakley A."/>
            <person name="Yan J."/>
            <person name="Brumbaugh A.R."/>
            <person name="Higginbottom S."/>
            <person name="Dimas A."/>
            <person name="Shiver A.L."/>
            <person name="Deutschbauer A."/>
            <person name="Neff N."/>
            <person name="Sonnenburg J.L."/>
            <person name="Huang K.C."/>
            <person name="Fischbach M.A."/>
        </authorList>
    </citation>
    <scope>NUCLEOTIDE SEQUENCE</scope>
    <source>
        <strain evidence="10">AP11</strain>
    </source>
</reference>
<dbReference type="InterPro" id="IPR027417">
    <property type="entry name" value="P-loop_NTPase"/>
</dbReference>
<dbReference type="Pfam" id="PF00664">
    <property type="entry name" value="ABC_membrane"/>
    <property type="match status" value="1"/>
</dbReference>
<dbReference type="PANTHER" id="PTHR43394:SF1">
    <property type="entry name" value="ATP-BINDING CASSETTE SUB-FAMILY B MEMBER 10, MITOCHONDRIAL"/>
    <property type="match status" value="1"/>
</dbReference>
<evidence type="ECO:0000313" key="10">
    <source>
        <dbReference type="EMBL" id="UWN56187.1"/>
    </source>
</evidence>
<feature type="domain" description="ABC transporter" evidence="8">
    <location>
        <begin position="370"/>
        <end position="603"/>
    </location>
</feature>
<dbReference type="Gene3D" id="1.20.1560.10">
    <property type="entry name" value="ABC transporter type 1, transmembrane domain"/>
    <property type="match status" value="1"/>
</dbReference>
<dbReference type="PROSITE" id="PS50929">
    <property type="entry name" value="ABC_TM1F"/>
    <property type="match status" value="1"/>
</dbReference>
<proteinExistence type="predicted"/>
<keyword evidence="2 7" id="KW-0812">Transmembrane</keyword>
<feature type="transmembrane region" description="Helical" evidence="7">
    <location>
        <begin position="179"/>
        <end position="208"/>
    </location>
</feature>
<evidence type="ECO:0000256" key="3">
    <source>
        <dbReference type="ARBA" id="ARBA00022741"/>
    </source>
</evidence>
<evidence type="ECO:0000256" key="1">
    <source>
        <dbReference type="ARBA" id="ARBA00004651"/>
    </source>
</evidence>
<dbReference type="InterPro" id="IPR039421">
    <property type="entry name" value="Type_1_exporter"/>
</dbReference>
<dbReference type="InterPro" id="IPR036640">
    <property type="entry name" value="ABC1_TM_sf"/>
</dbReference>
<gene>
    <name evidence="10" type="ORF">NQ491_05800</name>
</gene>
<dbReference type="CDD" id="cd18552">
    <property type="entry name" value="ABC_6TM_MsbA_like"/>
    <property type="match status" value="1"/>
</dbReference>
<feature type="transmembrane region" description="Helical" evidence="7">
    <location>
        <begin position="89"/>
        <end position="107"/>
    </location>
</feature>
<protein>
    <submittedName>
        <fullName evidence="10">ABC transporter ATP-binding protein/permease</fullName>
    </submittedName>
</protein>
<evidence type="ECO:0000256" key="4">
    <source>
        <dbReference type="ARBA" id="ARBA00022840"/>
    </source>
</evidence>
<feature type="transmembrane region" description="Helical" evidence="7">
    <location>
        <begin position="280"/>
        <end position="301"/>
    </location>
</feature>
<feature type="transmembrane region" description="Helical" evidence="7">
    <location>
        <begin position="21"/>
        <end position="43"/>
    </location>
</feature>
<dbReference type="Gene3D" id="3.40.50.300">
    <property type="entry name" value="P-loop containing nucleotide triphosphate hydrolases"/>
    <property type="match status" value="1"/>
</dbReference>
<keyword evidence="5 7" id="KW-1133">Transmembrane helix</keyword>
<keyword evidence="4 10" id="KW-0067">ATP-binding</keyword>
<dbReference type="InterPro" id="IPR011527">
    <property type="entry name" value="ABC1_TM_dom"/>
</dbReference>
<dbReference type="Proteomes" id="UP001059295">
    <property type="component" value="Chromosome"/>
</dbReference>
<feature type="domain" description="ABC transmembrane type-1" evidence="9">
    <location>
        <begin position="22"/>
        <end position="336"/>
    </location>
</feature>
<organism evidence="10 11">
    <name type="scientific">Alistipes ihumii AP11</name>
    <dbReference type="NCBI Taxonomy" id="1211813"/>
    <lineage>
        <taxon>Bacteria</taxon>
        <taxon>Pseudomonadati</taxon>
        <taxon>Bacteroidota</taxon>
        <taxon>Bacteroidia</taxon>
        <taxon>Bacteroidales</taxon>
        <taxon>Rikenellaceae</taxon>
        <taxon>Alistipes</taxon>
    </lineage>
</organism>
<comment type="subcellular location">
    <subcellularLocation>
        <location evidence="1">Cell membrane</location>
        <topology evidence="1">Multi-pass membrane protein</topology>
    </subcellularLocation>
</comment>
<dbReference type="GeneID" id="82891228"/>
<dbReference type="PROSITE" id="PS50893">
    <property type="entry name" value="ABC_TRANSPORTER_2"/>
    <property type="match status" value="1"/>
</dbReference>
<dbReference type="InterPro" id="IPR003439">
    <property type="entry name" value="ABC_transporter-like_ATP-bd"/>
</dbReference>
<dbReference type="SUPFAM" id="SSF90123">
    <property type="entry name" value="ABC transporter transmembrane region"/>
    <property type="match status" value="1"/>
</dbReference>
<dbReference type="InterPro" id="IPR017871">
    <property type="entry name" value="ABC_transporter-like_CS"/>
</dbReference>
<dbReference type="SMART" id="SM00382">
    <property type="entry name" value="AAA"/>
    <property type="match status" value="1"/>
</dbReference>
<name>A0ABY5UVM9_9BACT</name>
<sequence length="608" mass="68330">MNTYWRLLGFAKPIEKYAIPYFFYTLFYAAFNTFNFVLVMPILDTLFQQDTVEAVRQMPAFALNMDYFRGVINFLLYKTFGADYSKMDVLVFLGLFIITSSMLSNFFRYMGQRTIETMRIRTLEKLRNSVYDNVMGMHAGYFSNERKGDIISKISSDVQVVQFCITNTLQVAFRDPFLIIGYMVALVMISWKLTIFSALFLPLTALVIGSIVKRLRRSATEAQERFADMVSLMDESLSGIKILKSYNATGYTTDKFHRLNGLFSRISLGMARRQQLASPASEFLGISAAAVLLVYGGSLVLSGQLDASGFIAYLAMFTQITRPLRSFTDAFANINQGIAAGERVLALLDERSEIADAPGAVEMTGLRDRIEFRDVRFSYENKEVIRGVSFTIRKGETVALVGPSGGGKSTLSDLIPRFYDVQGGEILIDGVDLRRYRIDSLRAHMGVVSQDTILFNDTIENNLRLGKQEATEEEIRTAAKVANAHDFIMETEDGYRTNIGDRGMKLSGGQRQRLSIARAVLKNPEILILDEATSALDTESEMLVQEALNSLLKGRTSLVIAHRLSTIHNADRIIVIDQGRIAEQGTHQELMARHGIYARLIEMQQVEE</sequence>
<evidence type="ECO:0000256" key="7">
    <source>
        <dbReference type="SAM" id="Phobius"/>
    </source>
</evidence>
<keyword evidence="11" id="KW-1185">Reference proteome</keyword>
<dbReference type="SUPFAM" id="SSF52540">
    <property type="entry name" value="P-loop containing nucleoside triphosphate hydrolases"/>
    <property type="match status" value="1"/>
</dbReference>
<dbReference type="RefSeq" id="WP_019245960.1">
    <property type="nucleotide sequence ID" value="NZ_CAPH01000013.1"/>
</dbReference>
<evidence type="ECO:0000259" key="8">
    <source>
        <dbReference type="PROSITE" id="PS50893"/>
    </source>
</evidence>
<evidence type="ECO:0000256" key="6">
    <source>
        <dbReference type="ARBA" id="ARBA00023136"/>
    </source>
</evidence>